<dbReference type="GO" id="GO:0051453">
    <property type="term" value="P:regulation of intracellular pH"/>
    <property type="evidence" value="ECO:0007669"/>
    <property type="project" value="TreeGrafter"/>
</dbReference>
<evidence type="ECO:0000313" key="15">
    <source>
        <dbReference type="Proteomes" id="UP000078476"/>
    </source>
</evidence>
<dbReference type="PRINTS" id="PR01084">
    <property type="entry name" value="NAHEXCHNGR"/>
</dbReference>
<feature type="transmembrane region" description="Helical" evidence="12">
    <location>
        <begin position="260"/>
        <end position="280"/>
    </location>
</feature>
<dbReference type="InterPro" id="IPR006153">
    <property type="entry name" value="Cation/H_exchanger_TM"/>
</dbReference>
<keyword evidence="6 12" id="KW-0812">Transmembrane</keyword>
<sequence>MNLDVFLSLFSLMLISLAVFLLSKKLKLPYTVLLVIAGSLLVPISHIEFFSFITSFDLTPELLFFVFLPILIFESAYNMNIRYVTENIYSIGLLAVVGLLISTLFIGIGGFYAFEWVGFHVPMLVLLLFGAIISSTDPVAVLALFKEYGAPQRLTLIFEGESLFNDSTGFAAFLIILEMIVEGYHGYESAALALFSFVTMLGGGIVFGLMMGFIFAKLIEAVRGNEHLEITLTLLVAHFTFILTEVISEHFVIAGQHIRLSSIIATLVASMVIGNFGRYKMSPDVEEYMEKFWGYFAFVTNSLVFILMGLLFADLAIDLNIAFLPIMLAIVTVVIGRALSVYPLMWLLNKTGKERPIPRNWMHLMAWGSLRGSLAVIMVLLIPDDLTVPGWNFKFSVKDFVAAVTIGSIYFTLLVKATTIGKVMHALGIDALTDMEKVGYHKSKAQIYDKLLLKLNDLQNEHQLTPKQYENLKQRYQSLYQIACLECKNAIGDSDTLIENMLRTYALGIEKEELKEIFQRGEIEEKTYKKITNMLSIQTERIKRGQQQVKSINEHFPIDSLERFVLMVSRLAFWRDHSFKAEELYRYYRALSKISGIVVKELIAVENSSLKAVFDDKAAMETLLTLYKALQANNQAKMQSVIHKDEELLNQLNEAEATQSLTVLQEVTLNKLHKNEIITNKLYIILRDELEQRNH</sequence>
<feature type="transmembrane region" description="Helical" evidence="12">
    <location>
        <begin position="193"/>
        <end position="216"/>
    </location>
</feature>
<feature type="transmembrane region" description="Helical" evidence="12">
    <location>
        <begin position="91"/>
        <end position="114"/>
    </location>
</feature>
<feature type="transmembrane region" description="Helical" evidence="12">
    <location>
        <begin position="62"/>
        <end position="79"/>
    </location>
</feature>
<feature type="transmembrane region" description="Helical" evidence="12">
    <location>
        <begin position="30"/>
        <end position="56"/>
    </location>
</feature>
<evidence type="ECO:0000256" key="1">
    <source>
        <dbReference type="ARBA" id="ARBA00004651"/>
    </source>
</evidence>
<keyword evidence="15" id="KW-1185">Reference proteome</keyword>
<protein>
    <submittedName>
        <fullName evidence="14">Sodium:proton exchanger</fullName>
    </submittedName>
</protein>
<dbReference type="GO" id="GO:0015386">
    <property type="term" value="F:potassium:proton antiporter activity"/>
    <property type="evidence" value="ECO:0007669"/>
    <property type="project" value="TreeGrafter"/>
</dbReference>
<feature type="transmembrane region" description="Helical" evidence="12">
    <location>
        <begin position="163"/>
        <end position="181"/>
    </location>
</feature>
<reference evidence="14 15" key="1">
    <citation type="submission" date="2016-03" db="EMBL/GenBank/DDBJ databases">
        <authorList>
            <person name="Ploux O."/>
        </authorList>
    </citation>
    <scope>NUCLEOTIDE SEQUENCE [LARGE SCALE GENOMIC DNA]</scope>
    <source>
        <strain evidence="14 15">R-45370</strain>
    </source>
</reference>
<dbReference type="InterPro" id="IPR018422">
    <property type="entry name" value="Cation/H_exchanger_CPA1"/>
</dbReference>
<evidence type="ECO:0000256" key="2">
    <source>
        <dbReference type="ARBA" id="ARBA00007367"/>
    </source>
</evidence>
<dbReference type="PANTHER" id="PTHR10110:SF195">
    <property type="entry name" value="NA(+)_H(+) ANTIPORTER NHAS2"/>
    <property type="match status" value="1"/>
</dbReference>
<dbReference type="GO" id="GO:0005886">
    <property type="term" value="C:plasma membrane"/>
    <property type="evidence" value="ECO:0007669"/>
    <property type="project" value="UniProtKB-SubCell"/>
</dbReference>
<evidence type="ECO:0000256" key="6">
    <source>
        <dbReference type="ARBA" id="ARBA00022692"/>
    </source>
</evidence>
<evidence type="ECO:0000259" key="13">
    <source>
        <dbReference type="Pfam" id="PF00999"/>
    </source>
</evidence>
<dbReference type="Gene3D" id="6.10.140.1330">
    <property type="match status" value="1"/>
</dbReference>
<evidence type="ECO:0000256" key="12">
    <source>
        <dbReference type="SAM" id="Phobius"/>
    </source>
</evidence>
<dbReference type="Proteomes" id="UP000078476">
    <property type="component" value="Unassembled WGS sequence"/>
</dbReference>
<dbReference type="PANTHER" id="PTHR10110">
    <property type="entry name" value="SODIUM/HYDROGEN EXCHANGER"/>
    <property type="match status" value="1"/>
</dbReference>
<dbReference type="EMBL" id="LUUI01000148">
    <property type="protein sequence ID" value="OAI10877.1"/>
    <property type="molecule type" value="Genomic_DNA"/>
</dbReference>
<keyword evidence="7 12" id="KW-1133">Transmembrane helix</keyword>
<organism evidence="14 15">
    <name type="scientific">Methylomonas lenta</name>
    <dbReference type="NCBI Taxonomy" id="980561"/>
    <lineage>
        <taxon>Bacteria</taxon>
        <taxon>Pseudomonadati</taxon>
        <taxon>Pseudomonadota</taxon>
        <taxon>Gammaproteobacteria</taxon>
        <taxon>Methylococcales</taxon>
        <taxon>Methylococcaceae</taxon>
        <taxon>Methylomonas</taxon>
    </lineage>
</organism>
<evidence type="ECO:0000256" key="7">
    <source>
        <dbReference type="ARBA" id="ARBA00022989"/>
    </source>
</evidence>
<dbReference type="AlphaFoldDB" id="A0A177MYU8"/>
<feature type="transmembrane region" description="Helical" evidence="12">
    <location>
        <begin position="228"/>
        <end position="248"/>
    </location>
</feature>
<name>A0A177MYU8_9GAMM</name>
<evidence type="ECO:0000256" key="5">
    <source>
        <dbReference type="ARBA" id="ARBA00022475"/>
    </source>
</evidence>
<keyword evidence="11" id="KW-0739">Sodium transport</keyword>
<comment type="caution">
    <text evidence="14">The sequence shown here is derived from an EMBL/GenBank/DDBJ whole genome shotgun (WGS) entry which is preliminary data.</text>
</comment>
<feature type="transmembrane region" description="Helical" evidence="12">
    <location>
        <begin position="319"/>
        <end position="340"/>
    </location>
</feature>
<evidence type="ECO:0000256" key="9">
    <source>
        <dbReference type="ARBA" id="ARBA00023065"/>
    </source>
</evidence>
<feature type="transmembrane region" description="Helical" evidence="12">
    <location>
        <begin position="6"/>
        <end position="23"/>
    </location>
</feature>
<dbReference type="GO" id="GO:0015385">
    <property type="term" value="F:sodium:proton antiporter activity"/>
    <property type="evidence" value="ECO:0007669"/>
    <property type="project" value="InterPro"/>
</dbReference>
<feature type="transmembrane region" description="Helical" evidence="12">
    <location>
        <begin position="120"/>
        <end position="143"/>
    </location>
</feature>
<evidence type="ECO:0000313" key="14">
    <source>
        <dbReference type="EMBL" id="OAI10877.1"/>
    </source>
</evidence>
<dbReference type="InterPro" id="IPR004709">
    <property type="entry name" value="NaH_exchanger"/>
</dbReference>
<feature type="transmembrane region" description="Helical" evidence="12">
    <location>
        <begin position="395"/>
        <end position="415"/>
    </location>
</feature>
<keyword evidence="10 12" id="KW-0472">Membrane</keyword>
<comment type="similarity">
    <text evidence="2">Belongs to the monovalent cation:proton antiporter 1 (CPA1) transporter (TC 2.A.36) family.</text>
</comment>
<dbReference type="Pfam" id="PF00999">
    <property type="entry name" value="Na_H_Exchanger"/>
    <property type="match status" value="1"/>
</dbReference>
<accession>A0A177MYU8</accession>
<keyword evidence="5" id="KW-1003">Cell membrane</keyword>
<dbReference type="OrthoDB" id="9774146at2"/>
<feature type="transmembrane region" description="Helical" evidence="12">
    <location>
        <begin position="292"/>
        <end position="313"/>
    </location>
</feature>
<keyword evidence="9" id="KW-0406">Ion transport</keyword>
<keyword evidence="8" id="KW-0915">Sodium</keyword>
<feature type="domain" description="Cation/H+ exchanger transmembrane" evidence="13">
    <location>
        <begin position="14"/>
        <end position="423"/>
    </location>
</feature>
<evidence type="ECO:0000256" key="10">
    <source>
        <dbReference type="ARBA" id="ARBA00023136"/>
    </source>
</evidence>
<dbReference type="GO" id="GO:0098719">
    <property type="term" value="P:sodium ion import across plasma membrane"/>
    <property type="evidence" value="ECO:0007669"/>
    <property type="project" value="TreeGrafter"/>
</dbReference>
<comment type="subcellular location">
    <subcellularLocation>
        <location evidence="1">Cell membrane</location>
        <topology evidence="1">Multi-pass membrane protein</topology>
    </subcellularLocation>
</comment>
<evidence type="ECO:0000256" key="8">
    <source>
        <dbReference type="ARBA" id="ARBA00023053"/>
    </source>
</evidence>
<evidence type="ECO:0000256" key="3">
    <source>
        <dbReference type="ARBA" id="ARBA00022448"/>
    </source>
</evidence>
<evidence type="ECO:0000256" key="11">
    <source>
        <dbReference type="ARBA" id="ARBA00023201"/>
    </source>
</evidence>
<dbReference type="RefSeq" id="WP_066986503.1">
    <property type="nucleotide sequence ID" value="NZ_LUUI01000148.1"/>
</dbReference>
<keyword evidence="3" id="KW-0813">Transport</keyword>
<proteinExistence type="inferred from homology"/>
<gene>
    <name evidence="14" type="ORF">A1359_15620</name>
</gene>
<feature type="transmembrane region" description="Helical" evidence="12">
    <location>
        <begin position="361"/>
        <end position="383"/>
    </location>
</feature>
<keyword evidence="4" id="KW-0050">Antiport</keyword>
<evidence type="ECO:0000256" key="4">
    <source>
        <dbReference type="ARBA" id="ARBA00022449"/>
    </source>
</evidence>
<dbReference type="STRING" id="980561.A1359_15620"/>